<dbReference type="InParanoid" id="Q025M6"/>
<proteinExistence type="predicted"/>
<reference evidence="1" key="1">
    <citation type="submission" date="2006-10" db="EMBL/GenBank/DDBJ databases">
        <title>Complete sequence of Solibacter usitatus Ellin6076.</title>
        <authorList>
            <consortium name="US DOE Joint Genome Institute"/>
            <person name="Copeland A."/>
            <person name="Lucas S."/>
            <person name="Lapidus A."/>
            <person name="Barry K."/>
            <person name="Detter J.C."/>
            <person name="Glavina del Rio T."/>
            <person name="Hammon N."/>
            <person name="Israni S."/>
            <person name="Dalin E."/>
            <person name="Tice H."/>
            <person name="Pitluck S."/>
            <person name="Thompson L.S."/>
            <person name="Brettin T."/>
            <person name="Bruce D."/>
            <person name="Han C."/>
            <person name="Tapia R."/>
            <person name="Gilna P."/>
            <person name="Schmutz J."/>
            <person name="Larimer F."/>
            <person name="Land M."/>
            <person name="Hauser L."/>
            <person name="Kyrpides N."/>
            <person name="Mikhailova N."/>
            <person name="Janssen P.H."/>
            <person name="Kuske C.R."/>
            <person name="Richardson P."/>
        </authorList>
    </citation>
    <scope>NUCLEOTIDE SEQUENCE</scope>
    <source>
        <strain evidence="1">Ellin6076</strain>
    </source>
</reference>
<dbReference type="KEGG" id="sus:Acid_2304"/>
<sequence length="102" mass="11262" precursor="true">MRFWIAVLLAAGLCGCSKSNNLLMGRVEADVGTHTVVVTDCYRTSAPQPEKTGEGVYHYMPCRDADVWIRAEEVTVNGKPYGRLNPRDAVLVDHGVVSIERK</sequence>
<protein>
    <recommendedName>
        <fullName evidence="2">Lipoprotein</fullName>
    </recommendedName>
</protein>
<dbReference type="AlphaFoldDB" id="Q025M6"/>
<dbReference type="PROSITE" id="PS51257">
    <property type="entry name" value="PROKAR_LIPOPROTEIN"/>
    <property type="match status" value="1"/>
</dbReference>
<evidence type="ECO:0000313" key="1">
    <source>
        <dbReference type="EMBL" id="ABJ83293.1"/>
    </source>
</evidence>
<dbReference type="EMBL" id="CP000473">
    <property type="protein sequence ID" value="ABJ83293.1"/>
    <property type="molecule type" value="Genomic_DNA"/>
</dbReference>
<accession>Q025M6</accession>
<name>Q025M6_SOLUE</name>
<dbReference type="HOGENOM" id="CLU_2275603_0_0_0"/>
<evidence type="ECO:0008006" key="2">
    <source>
        <dbReference type="Google" id="ProtNLM"/>
    </source>
</evidence>
<gene>
    <name evidence="1" type="ordered locus">Acid_2304</name>
</gene>
<organism evidence="1">
    <name type="scientific">Solibacter usitatus (strain Ellin6076)</name>
    <dbReference type="NCBI Taxonomy" id="234267"/>
    <lineage>
        <taxon>Bacteria</taxon>
        <taxon>Pseudomonadati</taxon>
        <taxon>Acidobacteriota</taxon>
        <taxon>Terriglobia</taxon>
        <taxon>Bryobacterales</taxon>
        <taxon>Solibacteraceae</taxon>
        <taxon>Candidatus Solibacter</taxon>
    </lineage>
</organism>
<dbReference type="STRING" id="234267.Acid_2304"/>